<feature type="compositionally biased region" description="Basic and acidic residues" evidence="1">
    <location>
        <begin position="183"/>
        <end position="194"/>
    </location>
</feature>
<dbReference type="AlphaFoldDB" id="A0A2R5G9Q3"/>
<keyword evidence="4" id="KW-0378">Hydrolase</keyword>
<dbReference type="InterPro" id="IPR050570">
    <property type="entry name" value="Cell_wall_metabolism_enzyme"/>
</dbReference>
<dbReference type="InParanoid" id="A0A2R5G9Q3"/>
<name>A0A2R5G9Q3_9STRA</name>
<organism evidence="4 5">
    <name type="scientific">Hondaea fermentalgiana</name>
    <dbReference type="NCBI Taxonomy" id="2315210"/>
    <lineage>
        <taxon>Eukaryota</taxon>
        <taxon>Sar</taxon>
        <taxon>Stramenopiles</taxon>
        <taxon>Bigyra</taxon>
        <taxon>Labyrinthulomycetes</taxon>
        <taxon>Thraustochytrida</taxon>
        <taxon>Thraustochytriidae</taxon>
        <taxon>Hondaea</taxon>
    </lineage>
</organism>
<evidence type="ECO:0000313" key="4">
    <source>
        <dbReference type="EMBL" id="GBG27786.1"/>
    </source>
</evidence>
<dbReference type="Pfam" id="PF01551">
    <property type="entry name" value="Peptidase_M23"/>
    <property type="match status" value="1"/>
</dbReference>
<accession>A0A2R5G9Q3</accession>
<sequence length="379" mass="41409">MAVCDRCGCTSKNAMRMQEEKDICVQGNHEDFSHNETLAHAYDFDIPVGTDVLAAREGVVVDAASFFRRGGLQPKYKSRANFVVVRHDDGTYGRYFHLQARSIVVEKGQYVALGDILAKSGATGYVGGPHLHFDVTDLYIKETSRLCCFLRHESSRALARRLVQRCESAYVASPSPPQNDTVTRTDDSEAKNDQDSDSAQNQTTIEIESGFATFSLDMVMGDSICGSCVFADPPTVPIGRQLRNAQDIAGKIVCCRRGGDSTFIEKAAALEAAGALAVVIIDSDKSMRSVLRLIGTTQSDHTSCAVPVVLVSFQAGTLIERALRESLKIDAALELELARHEHFASSERKKAQNPSLPFVKPMTQPIHFGTNAFLSKVSR</sequence>
<dbReference type="InterPro" id="IPR003137">
    <property type="entry name" value="PA_domain"/>
</dbReference>
<dbReference type="SUPFAM" id="SSF52025">
    <property type="entry name" value="PA domain"/>
    <property type="match status" value="1"/>
</dbReference>
<dbReference type="GO" id="GO:0004222">
    <property type="term" value="F:metalloendopeptidase activity"/>
    <property type="evidence" value="ECO:0007669"/>
    <property type="project" value="TreeGrafter"/>
</dbReference>
<comment type="caution">
    <text evidence="4">The sequence shown here is derived from an EMBL/GenBank/DDBJ whole genome shotgun (WGS) entry which is preliminary data.</text>
</comment>
<dbReference type="PANTHER" id="PTHR21666">
    <property type="entry name" value="PEPTIDASE-RELATED"/>
    <property type="match status" value="1"/>
</dbReference>
<keyword evidence="5" id="KW-1185">Reference proteome</keyword>
<dbReference type="EMBL" id="BEYU01000035">
    <property type="protein sequence ID" value="GBG27786.1"/>
    <property type="molecule type" value="Genomic_DNA"/>
</dbReference>
<dbReference type="Proteomes" id="UP000241890">
    <property type="component" value="Unassembled WGS sequence"/>
</dbReference>
<evidence type="ECO:0000259" key="3">
    <source>
        <dbReference type="Pfam" id="PF02225"/>
    </source>
</evidence>
<protein>
    <submittedName>
        <fullName evidence="4">Murein hydrolase activator NlpD</fullName>
    </submittedName>
</protein>
<dbReference type="InterPro" id="IPR016047">
    <property type="entry name" value="M23ase_b-sheet_dom"/>
</dbReference>
<evidence type="ECO:0000313" key="5">
    <source>
        <dbReference type="Proteomes" id="UP000241890"/>
    </source>
</evidence>
<dbReference type="Gene3D" id="3.50.30.30">
    <property type="match status" value="1"/>
</dbReference>
<dbReference type="InterPro" id="IPR011055">
    <property type="entry name" value="Dup_hybrid_motif"/>
</dbReference>
<dbReference type="Pfam" id="PF02225">
    <property type="entry name" value="PA"/>
    <property type="match status" value="1"/>
</dbReference>
<dbReference type="OrthoDB" id="201736at2759"/>
<feature type="domain" description="M23ase beta-sheet core" evidence="2">
    <location>
        <begin position="41"/>
        <end position="136"/>
    </location>
</feature>
<dbReference type="PANTHER" id="PTHR21666:SF270">
    <property type="entry name" value="MUREIN HYDROLASE ACTIVATOR ENVC"/>
    <property type="match status" value="1"/>
</dbReference>
<gene>
    <name evidence="4" type="ORF">FCC1311_040092</name>
</gene>
<dbReference type="SUPFAM" id="SSF51261">
    <property type="entry name" value="Duplicated hybrid motif"/>
    <property type="match status" value="1"/>
</dbReference>
<dbReference type="CDD" id="cd12797">
    <property type="entry name" value="M23_peptidase"/>
    <property type="match status" value="1"/>
</dbReference>
<dbReference type="Gene3D" id="2.70.70.10">
    <property type="entry name" value="Glucose Permease (Domain IIA)"/>
    <property type="match status" value="1"/>
</dbReference>
<evidence type="ECO:0000256" key="1">
    <source>
        <dbReference type="SAM" id="MobiDB-lite"/>
    </source>
</evidence>
<reference evidence="4 5" key="1">
    <citation type="submission" date="2017-12" db="EMBL/GenBank/DDBJ databases">
        <title>Sequencing, de novo assembly and annotation of complete genome of a new Thraustochytrid species, strain FCC1311.</title>
        <authorList>
            <person name="Sedici K."/>
            <person name="Godart F."/>
            <person name="Aiese Cigliano R."/>
            <person name="Sanseverino W."/>
            <person name="Barakat M."/>
            <person name="Ortet P."/>
            <person name="Marechal E."/>
            <person name="Cagnac O."/>
            <person name="Amato A."/>
        </authorList>
    </citation>
    <scope>NUCLEOTIDE SEQUENCE [LARGE SCALE GENOMIC DNA]</scope>
</reference>
<dbReference type="InterPro" id="IPR046450">
    <property type="entry name" value="PA_dom_sf"/>
</dbReference>
<evidence type="ECO:0000259" key="2">
    <source>
        <dbReference type="Pfam" id="PF01551"/>
    </source>
</evidence>
<feature type="region of interest" description="Disordered" evidence="1">
    <location>
        <begin position="170"/>
        <end position="202"/>
    </location>
</feature>
<feature type="domain" description="PA" evidence="3">
    <location>
        <begin position="243"/>
        <end position="317"/>
    </location>
</feature>
<proteinExistence type="predicted"/>